<reference evidence="2" key="1">
    <citation type="submission" date="2022-10" db="EMBL/GenBank/DDBJ databases">
        <title>Comparative genomics and taxonomic characterization of three novel marine species of genus Reichenbachiella exhibiting antioxidant and polysaccharide degradation activities.</title>
        <authorList>
            <person name="Muhammad N."/>
            <person name="Lee Y.-J."/>
            <person name="Ko J."/>
            <person name="Kim S.-G."/>
        </authorList>
    </citation>
    <scope>NUCLEOTIDE SEQUENCE</scope>
    <source>
        <strain evidence="2">Wsw4-B4</strain>
    </source>
</reference>
<proteinExistence type="predicted"/>
<dbReference type="Proteomes" id="UP001062165">
    <property type="component" value="Chromosome"/>
</dbReference>
<protein>
    <submittedName>
        <fullName evidence="2">Alpha/beta hydrolase</fullName>
    </submittedName>
</protein>
<dbReference type="InterPro" id="IPR029058">
    <property type="entry name" value="AB_hydrolase_fold"/>
</dbReference>
<sequence length="292" mass="33347">MKKLIQLYFRFLSSLSPKLAANQAFELFQKPLNKKIRKKELPFYETAKSFSLKHQQEDIQCYELGDPTHPLVLMVHGWESNAASLSAIATPLAEAGHHVILFNLPAHGYSKLKKTNIKRCKDVFLAVVAHLQPKGRFSIISHSFGSAVTSFALSKSSYAVDQLIFLTSPNEITNIFKEFANFIGLSQKSFHHLCRKAEAILHEPLDHLKVEGLGNKIDYQNLLIIHDKDDKIIPKSNAEEITKQWANADLKLIEKTGHYKMLWNDQVIDHIVWSLTKNKEEHLKKMIYATAF</sequence>
<organism evidence="2 3">
    <name type="scientific">Reichenbachiella carrageenanivorans</name>
    <dbReference type="NCBI Taxonomy" id="2979869"/>
    <lineage>
        <taxon>Bacteria</taxon>
        <taxon>Pseudomonadati</taxon>
        <taxon>Bacteroidota</taxon>
        <taxon>Cytophagia</taxon>
        <taxon>Cytophagales</taxon>
        <taxon>Reichenbachiellaceae</taxon>
        <taxon>Reichenbachiella</taxon>
    </lineage>
</organism>
<dbReference type="InterPro" id="IPR000073">
    <property type="entry name" value="AB_hydrolase_1"/>
</dbReference>
<dbReference type="SUPFAM" id="SSF53474">
    <property type="entry name" value="alpha/beta-Hydrolases"/>
    <property type="match status" value="1"/>
</dbReference>
<dbReference type="EMBL" id="CP106735">
    <property type="protein sequence ID" value="UXX79685.1"/>
    <property type="molecule type" value="Genomic_DNA"/>
</dbReference>
<dbReference type="GO" id="GO:0016787">
    <property type="term" value="F:hydrolase activity"/>
    <property type="evidence" value="ECO:0007669"/>
    <property type="project" value="UniProtKB-KW"/>
</dbReference>
<evidence type="ECO:0000259" key="1">
    <source>
        <dbReference type="Pfam" id="PF00561"/>
    </source>
</evidence>
<dbReference type="Gene3D" id="3.40.50.1820">
    <property type="entry name" value="alpha/beta hydrolase"/>
    <property type="match status" value="1"/>
</dbReference>
<dbReference type="PANTHER" id="PTHR43798">
    <property type="entry name" value="MONOACYLGLYCEROL LIPASE"/>
    <property type="match status" value="1"/>
</dbReference>
<dbReference type="InterPro" id="IPR050266">
    <property type="entry name" value="AB_hydrolase_sf"/>
</dbReference>
<feature type="domain" description="AB hydrolase-1" evidence="1">
    <location>
        <begin position="70"/>
        <end position="172"/>
    </location>
</feature>
<keyword evidence="3" id="KW-1185">Reference proteome</keyword>
<dbReference type="Pfam" id="PF00561">
    <property type="entry name" value="Abhydrolase_1"/>
    <property type="match status" value="1"/>
</dbReference>
<dbReference type="RefSeq" id="WP_263051416.1">
    <property type="nucleotide sequence ID" value="NZ_CP106735.1"/>
</dbReference>
<accession>A0ABY6D770</accession>
<evidence type="ECO:0000313" key="2">
    <source>
        <dbReference type="EMBL" id="UXX79685.1"/>
    </source>
</evidence>
<evidence type="ECO:0000313" key="3">
    <source>
        <dbReference type="Proteomes" id="UP001062165"/>
    </source>
</evidence>
<keyword evidence="2" id="KW-0378">Hydrolase</keyword>
<name>A0ABY6D770_9BACT</name>
<gene>
    <name evidence="2" type="ORF">N7E81_00985</name>
</gene>